<proteinExistence type="predicted"/>
<dbReference type="OrthoDB" id="10007807at2"/>
<dbReference type="Proteomes" id="UP000189857">
    <property type="component" value="Unassembled WGS sequence"/>
</dbReference>
<sequence>MKDNDFEKLNNNDEIFFGDIRSDLSDAEISEIEALYMQALDEEVPDIWDKIEAGLDAPDNKNDKVISITERKRKKKTFMTMLIAASVLVILIPSYIFGVKSLNKKDAKDSAGRKNPVAAGGAEEQDVKDDGQYSNESASISYGDKSDKKNTSTLGNKWKHTANKDAEDIEIVEGIDGIRGEKSENDGAAVVDSDDNLVGTGKIYQDGKDIVFVDATGNVIPIDVNILEENDKKKVLDGEELEVEVTYRFNDDGCEVLSYNVIEQ</sequence>
<dbReference type="RefSeq" id="WP_078788108.1">
    <property type="nucleotide sequence ID" value="NZ_CACZYW010000006.1"/>
</dbReference>
<evidence type="ECO:0000256" key="1">
    <source>
        <dbReference type="SAM" id="MobiDB-lite"/>
    </source>
</evidence>
<gene>
    <name evidence="3" type="ORF">SAMN02745110_02317</name>
</gene>
<reference evidence="3 4" key="1">
    <citation type="submission" date="2017-02" db="EMBL/GenBank/DDBJ databases">
        <authorList>
            <person name="Peterson S.W."/>
        </authorList>
    </citation>
    <scope>NUCLEOTIDE SEQUENCE [LARGE SCALE GENOMIC DNA]</scope>
    <source>
        <strain evidence="3 4">ATCC 17233</strain>
    </source>
</reference>
<keyword evidence="2" id="KW-0472">Membrane</keyword>
<organism evidence="3 4">
    <name type="scientific">Eubacterium ruminantium</name>
    <dbReference type="NCBI Taxonomy" id="42322"/>
    <lineage>
        <taxon>Bacteria</taxon>
        <taxon>Bacillati</taxon>
        <taxon>Bacillota</taxon>
        <taxon>Clostridia</taxon>
        <taxon>Eubacteriales</taxon>
        <taxon>Eubacteriaceae</taxon>
        <taxon>Eubacterium</taxon>
    </lineage>
</organism>
<dbReference type="EMBL" id="FUXA01000017">
    <property type="protein sequence ID" value="SKA00283.1"/>
    <property type="molecule type" value="Genomic_DNA"/>
</dbReference>
<evidence type="ECO:0000256" key="2">
    <source>
        <dbReference type="SAM" id="Phobius"/>
    </source>
</evidence>
<evidence type="ECO:0000313" key="4">
    <source>
        <dbReference type="Proteomes" id="UP000189857"/>
    </source>
</evidence>
<evidence type="ECO:0000313" key="3">
    <source>
        <dbReference type="EMBL" id="SKA00283.1"/>
    </source>
</evidence>
<dbReference type="AlphaFoldDB" id="A0A1T4Q959"/>
<accession>A0A1T4Q959</accession>
<keyword evidence="2" id="KW-1133">Transmembrane helix</keyword>
<dbReference type="PROSITE" id="PS50890">
    <property type="entry name" value="PUA"/>
    <property type="match status" value="1"/>
</dbReference>
<protein>
    <submittedName>
        <fullName evidence="3">Uncharacterized protein</fullName>
    </submittedName>
</protein>
<feature type="region of interest" description="Disordered" evidence="1">
    <location>
        <begin position="106"/>
        <end position="156"/>
    </location>
</feature>
<name>A0A1T4Q959_9FIRM</name>
<keyword evidence="4" id="KW-1185">Reference proteome</keyword>
<keyword evidence="2" id="KW-0812">Transmembrane</keyword>
<feature type="transmembrane region" description="Helical" evidence="2">
    <location>
        <begin position="78"/>
        <end position="98"/>
    </location>
</feature>